<feature type="non-terminal residue" evidence="2">
    <location>
        <position position="1"/>
    </location>
</feature>
<protein>
    <submittedName>
        <fullName evidence="2">Uncharacterized protein</fullName>
    </submittedName>
</protein>
<dbReference type="EMBL" id="CAMXCT010005334">
    <property type="protein sequence ID" value="CAI4012070.1"/>
    <property type="molecule type" value="Genomic_DNA"/>
</dbReference>
<dbReference type="EMBL" id="CAMXCT020005334">
    <property type="protein sequence ID" value="CAL1165445.1"/>
    <property type="molecule type" value="Genomic_DNA"/>
</dbReference>
<comment type="caution">
    <text evidence="2">The sequence shown here is derived from an EMBL/GenBank/DDBJ whole genome shotgun (WGS) entry which is preliminary data.</text>
</comment>
<reference evidence="3" key="2">
    <citation type="submission" date="2024-04" db="EMBL/GenBank/DDBJ databases">
        <authorList>
            <person name="Chen Y."/>
            <person name="Shah S."/>
            <person name="Dougan E. K."/>
            <person name="Thang M."/>
            <person name="Chan C."/>
        </authorList>
    </citation>
    <scope>NUCLEOTIDE SEQUENCE [LARGE SCALE GENOMIC DNA]</scope>
</reference>
<reference evidence="2" key="1">
    <citation type="submission" date="2022-10" db="EMBL/GenBank/DDBJ databases">
        <authorList>
            <person name="Chen Y."/>
            <person name="Dougan E. K."/>
            <person name="Chan C."/>
            <person name="Rhodes N."/>
            <person name="Thang M."/>
        </authorList>
    </citation>
    <scope>NUCLEOTIDE SEQUENCE</scope>
</reference>
<sequence length="303" mass="33722">NNADAKRHDLEQQLEKASGLREGAAAVMVGSDMSIAETPSEASWAESWMDVSDSPMSPETPPSAHGRWLPGGVRVPSTPPELLLNLPGTPPGTPRWLPGGVRVPSTPPEGQPHTLFLFRLKPKATTARAPGPGPIRKRDWKPLAWKLLKDRSIILHTDGAKAYELAVPGVLHDNIVHKKKRIMVAGWISDPDEKDPRCPMDLLVQQEERMDFDRYHAEGAAVLSKVRIVPKEVRALHVMEKKDTTQQRGLMTAAEARDRLTALLLQKEELREHQMAQRSQRAVRHNEFVADKVPQLPRLCLTG</sequence>
<evidence type="ECO:0000313" key="3">
    <source>
        <dbReference type="EMBL" id="CAL1165445.1"/>
    </source>
</evidence>
<dbReference type="Proteomes" id="UP001152797">
    <property type="component" value="Unassembled WGS sequence"/>
</dbReference>
<feature type="region of interest" description="Disordered" evidence="1">
    <location>
        <begin position="50"/>
        <end position="70"/>
    </location>
</feature>
<proteinExistence type="predicted"/>
<organism evidence="2">
    <name type="scientific">Cladocopium goreaui</name>
    <dbReference type="NCBI Taxonomy" id="2562237"/>
    <lineage>
        <taxon>Eukaryota</taxon>
        <taxon>Sar</taxon>
        <taxon>Alveolata</taxon>
        <taxon>Dinophyceae</taxon>
        <taxon>Suessiales</taxon>
        <taxon>Symbiodiniaceae</taxon>
        <taxon>Cladocopium</taxon>
    </lineage>
</organism>
<evidence type="ECO:0000256" key="1">
    <source>
        <dbReference type="SAM" id="MobiDB-lite"/>
    </source>
</evidence>
<gene>
    <name evidence="2" type="ORF">C1SCF055_LOCUS37171</name>
</gene>
<name>A0A9P1GFZ7_9DINO</name>
<dbReference type="EMBL" id="CAMXCT030005334">
    <property type="protein sequence ID" value="CAL4799382.1"/>
    <property type="molecule type" value="Genomic_DNA"/>
</dbReference>
<dbReference type="AlphaFoldDB" id="A0A9P1GFZ7"/>
<keyword evidence="4" id="KW-1185">Reference proteome</keyword>
<evidence type="ECO:0000313" key="2">
    <source>
        <dbReference type="EMBL" id="CAI4012070.1"/>
    </source>
</evidence>
<accession>A0A9P1GFZ7</accession>
<evidence type="ECO:0000313" key="4">
    <source>
        <dbReference type="Proteomes" id="UP001152797"/>
    </source>
</evidence>